<feature type="transmembrane region" description="Helical" evidence="17">
    <location>
        <begin position="157"/>
        <end position="178"/>
    </location>
</feature>
<comment type="subcellular location">
    <subcellularLocation>
        <location evidence="1">Cell membrane</location>
        <topology evidence="1">Multi-pass membrane protein</topology>
    </subcellularLocation>
</comment>
<evidence type="ECO:0000256" key="15">
    <source>
        <dbReference type="ARBA" id="ARBA00031093"/>
    </source>
</evidence>
<protein>
    <recommendedName>
        <fullName evidence="2">Gastrin/cholecystokinin type B receptor</fullName>
    </recommendedName>
    <alternativeName>
        <fullName evidence="15">Cholecystokinin-2 receptor</fullName>
    </alternativeName>
</protein>
<keyword evidence="11" id="KW-0325">Glycoprotein</keyword>
<evidence type="ECO:0000256" key="5">
    <source>
        <dbReference type="ARBA" id="ARBA00022989"/>
    </source>
</evidence>
<dbReference type="PRINTS" id="PR00527">
    <property type="entry name" value="GASTRINR"/>
</dbReference>
<dbReference type="GO" id="GO:0015054">
    <property type="term" value="F:gastrin receptor activity"/>
    <property type="evidence" value="ECO:0007669"/>
    <property type="project" value="InterPro"/>
</dbReference>
<dbReference type="PANTHER" id="PTHR24238:SF79">
    <property type="entry name" value="GASTRIN_CHOLECYSTOKININ TYPE B RECEPTOR"/>
    <property type="match status" value="1"/>
</dbReference>
<keyword evidence="3" id="KW-1003">Cell membrane</keyword>
<dbReference type="KEGG" id="nss:113426080"/>
<keyword evidence="9" id="KW-1015">Disulfide bond</keyword>
<evidence type="ECO:0000256" key="10">
    <source>
        <dbReference type="ARBA" id="ARBA00023170"/>
    </source>
</evidence>
<dbReference type="PROSITE" id="PS00237">
    <property type="entry name" value="G_PROTEIN_RECEP_F1_1"/>
    <property type="match status" value="1"/>
</dbReference>
<dbReference type="SMART" id="SM01381">
    <property type="entry name" value="7TM_GPCR_Srsx"/>
    <property type="match status" value="1"/>
</dbReference>
<dbReference type="GO" id="GO:0008188">
    <property type="term" value="F:neuropeptide receptor activity"/>
    <property type="evidence" value="ECO:0007669"/>
    <property type="project" value="TreeGrafter"/>
</dbReference>
<keyword evidence="10 16" id="KW-0675">Receptor</keyword>
<dbReference type="Proteomes" id="UP000504612">
    <property type="component" value="Unplaced"/>
</dbReference>
<evidence type="ECO:0000256" key="1">
    <source>
        <dbReference type="ARBA" id="ARBA00004651"/>
    </source>
</evidence>
<evidence type="ECO:0000256" key="6">
    <source>
        <dbReference type="ARBA" id="ARBA00023040"/>
    </source>
</evidence>
<evidence type="ECO:0000256" key="2">
    <source>
        <dbReference type="ARBA" id="ARBA00019090"/>
    </source>
</evidence>
<sequence length="507" mass="55509">MDEPRLLNASLLCRTANGSSHSSGNGTGGEASRGPGELDLAVRVLLYSAIFLLGLCGNALVIAVLAGNKRLRTITNSFLLSLALSDLMVALFCLPFTFIPNLMQTFVFGRAVCKAVAYLMGVSVSVSTFSLVAIAIERYSAICRPLQSRVWQTRSHAYRVIAATWVLSALLMLPYPVYSTTQTLQPHRTECSHNWPGHHIRQAWCMLLLVTLFLVPGLVMIVAYGLISSELCRGIRFEMDLFREAKAQQNGATAELLAACDEGDGCYAQLPRPTESPMELPALNPEDGTQRERARVNSSEAKLLAKKRVVRMLLVIVVLFFGCWLPLYVANTWRAFDPRAAHCALSGAPISFIHLLAYCSTCTNPFVYCFMNKRFRQAFASTFACCTMPCRPRRRRAPEEEEEEEGEASATGASFSKFSYTTVSSMAPPRALRLPHPGAPRPFLPPLPAPCSPQAEEEVLGAQTPGAVVISQRRSNDAFGSRISTRPQPSFLGSPSHLLPIAVCLCL</sequence>
<dbReference type="SUPFAM" id="SSF81321">
    <property type="entry name" value="Family A G protein-coupled receptor-like"/>
    <property type="match status" value="1"/>
</dbReference>
<dbReference type="PRINTS" id="PR00237">
    <property type="entry name" value="GPCRRHODOPSN"/>
</dbReference>
<evidence type="ECO:0000313" key="20">
    <source>
        <dbReference type="RefSeq" id="XP_026544195.1"/>
    </source>
</evidence>
<name>A0A6J1VMI1_9SAUR</name>
<dbReference type="Pfam" id="PF00001">
    <property type="entry name" value="7tm_1"/>
    <property type="match status" value="1"/>
</dbReference>
<keyword evidence="4 16" id="KW-0812">Transmembrane</keyword>
<accession>A0A6J1VMI1</accession>
<evidence type="ECO:0000313" key="19">
    <source>
        <dbReference type="Proteomes" id="UP000504612"/>
    </source>
</evidence>
<keyword evidence="13" id="KW-0449">Lipoprotein</keyword>
<keyword evidence="8" id="KW-0564">Palmitate</keyword>
<feature type="transmembrane region" description="Helical" evidence="17">
    <location>
        <begin position="44"/>
        <end position="66"/>
    </location>
</feature>
<keyword evidence="12 16" id="KW-0807">Transducer</keyword>
<feature type="transmembrane region" description="Helical" evidence="17">
    <location>
        <begin position="115"/>
        <end position="136"/>
    </location>
</feature>
<feature type="transmembrane region" description="Helical" evidence="17">
    <location>
        <begin position="309"/>
        <end position="330"/>
    </location>
</feature>
<feature type="transmembrane region" description="Helical" evidence="17">
    <location>
        <begin position="206"/>
        <end position="227"/>
    </location>
</feature>
<dbReference type="Gene3D" id="1.20.1070.10">
    <property type="entry name" value="Rhodopsin 7-helix transmembrane proteins"/>
    <property type="match status" value="1"/>
</dbReference>
<comment type="function">
    <text evidence="14">Receptor for gastrin and cholecystokinin. The CCK-B receptors occur throughout the central nervous system where they modulate anxiety, analgesia, arousal, and neuroleptic activity. This receptor mediates its action by association with G proteins that activate a phosphatidylinositol-calcium second messenger system.</text>
</comment>
<dbReference type="PANTHER" id="PTHR24238">
    <property type="entry name" value="G-PROTEIN COUPLED RECEPTOR"/>
    <property type="match status" value="1"/>
</dbReference>
<dbReference type="RefSeq" id="XP_026544195.1">
    <property type="nucleotide sequence ID" value="XM_026688410.1"/>
</dbReference>
<feature type="domain" description="G-protein coupled receptors family 1 profile" evidence="18">
    <location>
        <begin position="57"/>
        <end position="368"/>
    </location>
</feature>
<keyword evidence="6 16" id="KW-0297">G-protein coupled receptor</keyword>
<feature type="transmembrane region" description="Helical" evidence="17">
    <location>
        <begin position="78"/>
        <end position="103"/>
    </location>
</feature>
<organism evidence="19 20">
    <name type="scientific">Notechis scutatus</name>
    <name type="common">mainland tiger snake</name>
    <dbReference type="NCBI Taxonomy" id="8663"/>
    <lineage>
        <taxon>Eukaryota</taxon>
        <taxon>Metazoa</taxon>
        <taxon>Chordata</taxon>
        <taxon>Craniata</taxon>
        <taxon>Vertebrata</taxon>
        <taxon>Euteleostomi</taxon>
        <taxon>Lepidosauria</taxon>
        <taxon>Squamata</taxon>
        <taxon>Bifurcata</taxon>
        <taxon>Unidentata</taxon>
        <taxon>Episquamata</taxon>
        <taxon>Toxicofera</taxon>
        <taxon>Serpentes</taxon>
        <taxon>Colubroidea</taxon>
        <taxon>Elapidae</taxon>
        <taxon>Hydrophiinae</taxon>
        <taxon>Notechis</taxon>
    </lineage>
</organism>
<reference evidence="20" key="1">
    <citation type="submission" date="2025-08" db="UniProtKB">
        <authorList>
            <consortium name="RefSeq"/>
        </authorList>
    </citation>
    <scope>IDENTIFICATION</scope>
</reference>
<keyword evidence="5 17" id="KW-1133">Transmembrane helix</keyword>
<evidence type="ECO:0000256" key="11">
    <source>
        <dbReference type="ARBA" id="ARBA00023180"/>
    </source>
</evidence>
<evidence type="ECO:0000256" key="4">
    <source>
        <dbReference type="ARBA" id="ARBA00022692"/>
    </source>
</evidence>
<evidence type="ECO:0000259" key="18">
    <source>
        <dbReference type="PROSITE" id="PS50262"/>
    </source>
</evidence>
<proteinExistence type="inferred from homology"/>
<keyword evidence="7 17" id="KW-0472">Membrane</keyword>
<dbReference type="AlphaFoldDB" id="A0A6J1VMI1"/>
<dbReference type="PRINTS" id="PR01822">
    <property type="entry name" value="CCYSTOKININR"/>
</dbReference>
<feature type="transmembrane region" description="Helical" evidence="17">
    <location>
        <begin position="350"/>
        <end position="371"/>
    </location>
</feature>
<evidence type="ECO:0000256" key="17">
    <source>
        <dbReference type="SAM" id="Phobius"/>
    </source>
</evidence>
<evidence type="ECO:0000256" key="9">
    <source>
        <dbReference type="ARBA" id="ARBA00023157"/>
    </source>
</evidence>
<dbReference type="InterPro" id="IPR000314">
    <property type="entry name" value="Gastrin_rcpt"/>
</dbReference>
<dbReference type="CTD" id="887"/>
<gene>
    <name evidence="20" type="primary">CCKBR</name>
</gene>
<dbReference type="PROSITE" id="PS50262">
    <property type="entry name" value="G_PROTEIN_RECEP_F1_2"/>
    <property type="match status" value="1"/>
</dbReference>
<evidence type="ECO:0000256" key="8">
    <source>
        <dbReference type="ARBA" id="ARBA00023139"/>
    </source>
</evidence>
<evidence type="ECO:0000256" key="13">
    <source>
        <dbReference type="ARBA" id="ARBA00023288"/>
    </source>
</evidence>
<evidence type="ECO:0000256" key="12">
    <source>
        <dbReference type="ARBA" id="ARBA00023224"/>
    </source>
</evidence>
<dbReference type="InterPro" id="IPR000276">
    <property type="entry name" value="GPCR_Rhodpsn"/>
</dbReference>
<evidence type="ECO:0000256" key="16">
    <source>
        <dbReference type="RuleBase" id="RU000688"/>
    </source>
</evidence>
<keyword evidence="19" id="KW-1185">Reference proteome</keyword>
<evidence type="ECO:0000256" key="7">
    <source>
        <dbReference type="ARBA" id="ARBA00023136"/>
    </source>
</evidence>
<dbReference type="GO" id="GO:0005886">
    <property type="term" value="C:plasma membrane"/>
    <property type="evidence" value="ECO:0007669"/>
    <property type="project" value="UniProtKB-SubCell"/>
</dbReference>
<dbReference type="InterPro" id="IPR009126">
    <property type="entry name" value="Cholcskin_rcpt"/>
</dbReference>
<dbReference type="InterPro" id="IPR017452">
    <property type="entry name" value="GPCR_Rhodpsn_7TM"/>
</dbReference>
<comment type="similarity">
    <text evidence="16">Belongs to the G-protein coupled receptor 1 family.</text>
</comment>
<dbReference type="GeneID" id="113426080"/>
<evidence type="ECO:0000256" key="3">
    <source>
        <dbReference type="ARBA" id="ARBA00022475"/>
    </source>
</evidence>
<evidence type="ECO:0000256" key="14">
    <source>
        <dbReference type="ARBA" id="ARBA00025402"/>
    </source>
</evidence>